<feature type="binding site" evidence="14">
    <location>
        <begin position="18"/>
        <end position="20"/>
    </location>
    <ligand>
        <name>FMN</name>
        <dbReference type="ChEBI" id="CHEBI:58210"/>
    </ligand>
</feature>
<keyword evidence="14" id="KW-0547">Nucleotide-binding</keyword>
<comment type="caution">
    <text evidence="16">The sequence shown here is derived from an EMBL/GenBank/DDBJ whole genome shotgun (WGS) entry which is preliminary data.</text>
</comment>
<comment type="cofactor">
    <cofactor evidence="1 12 14">
        <name>FMN</name>
        <dbReference type="ChEBI" id="CHEBI:58210"/>
    </cofactor>
</comment>
<gene>
    <name evidence="16" type="ORF">FC36_GL000148</name>
</gene>
<evidence type="ECO:0000256" key="14">
    <source>
        <dbReference type="PIRSR" id="PIRSR006621-2"/>
    </source>
</evidence>
<evidence type="ECO:0000313" key="16">
    <source>
        <dbReference type="EMBL" id="KRL79935.1"/>
    </source>
</evidence>
<dbReference type="FunFam" id="3.20.20.70:FF:000167">
    <property type="entry name" value="tRNA-dihydrouridine synthase"/>
    <property type="match status" value="1"/>
</dbReference>
<feature type="binding site" evidence="14">
    <location>
        <position position="142"/>
    </location>
    <ligand>
        <name>FMN</name>
        <dbReference type="ChEBI" id="CHEBI:58210"/>
    </ligand>
</feature>
<dbReference type="RefSeq" id="WP_023859822.1">
    <property type="nucleotide sequence ID" value="NZ_AZFH01000072.1"/>
</dbReference>
<dbReference type="AlphaFoldDB" id="A0A0R1TF11"/>
<evidence type="ECO:0000259" key="15">
    <source>
        <dbReference type="Pfam" id="PF01207"/>
    </source>
</evidence>
<comment type="similarity">
    <text evidence="12">Belongs to the dus family.</text>
</comment>
<dbReference type="GO" id="GO:0000049">
    <property type="term" value="F:tRNA binding"/>
    <property type="evidence" value="ECO:0007669"/>
    <property type="project" value="UniProtKB-KW"/>
</dbReference>
<dbReference type="PIRSF" id="PIRSF006621">
    <property type="entry name" value="Dus"/>
    <property type="match status" value="1"/>
</dbReference>
<feature type="active site" description="Proton donor" evidence="13">
    <location>
        <position position="103"/>
    </location>
</feature>
<sequence>MEWKIGDITIPNQVVVAPMAGVTNVAFRTITKQFGAGLVVCEMISDKGIQFRNKKTLSMLTFDPNEHPVSVQIFGGSKDTLVEAAKFVAENTTVDIVDINMGCPVPKVTKTDAGAKWLLDPDKVYEMVKAVSSEVEKPITVKMRTGWDEDHILAVENALAAQEAGANALAMHGRTRKQLYTGHADWNILHDVAQKLTIPFMGNGDVRTPQDAKRMLDEVGADAVMIGRAALGNPWIIKQTSHYLETGELLAEPDATEKIKVAKEHLHRLVLAKGENIGPREFRSQAAYYLKGIPRSAKTKAALNEADTEAKMVEIFDNFLAETLARPQRRR</sequence>
<feature type="binding site" evidence="14">
    <location>
        <begin position="227"/>
        <end position="228"/>
    </location>
    <ligand>
        <name>FMN</name>
        <dbReference type="ChEBI" id="CHEBI:58210"/>
    </ligand>
</feature>
<dbReference type="InterPro" id="IPR018517">
    <property type="entry name" value="tRNA_hU_synthase_CS"/>
</dbReference>
<dbReference type="PANTHER" id="PTHR45846">
    <property type="entry name" value="TRNA-DIHYDROURIDINE(47) SYNTHASE [NAD(P)(+)]-LIKE"/>
    <property type="match status" value="1"/>
</dbReference>
<keyword evidence="8" id="KW-0694">RNA-binding</keyword>
<evidence type="ECO:0000256" key="13">
    <source>
        <dbReference type="PIRSR" id="PIRSR006621-1"/>
    </source>
</evidence>
<dbReference type="GO" id="GO:0050660">
    <property type="term" value="F:flavin adenine dinucleotide binding"/>
    <property type="evidence" value="ECO:0007669"/>
    <property type="project" value="InterPro"/>
</dbReference>
<evidence type="ECO:0000256" key="12">
    <source>
        <dbReference type="PIRNR" id="PIRNR006621"/>
    </source>
</evidence>
<dbReference type="SUPFAM" id="SSF51395">
    <property type="entry name" value="FMN-linked oxidoreductases"/>
    <property type="match status" value="1"/>
</dbReference>
<dbReference type="PANTHER" id="PTHR45846:SF1">
    <property type="entry name" value="TRNA-DIHYDROURIDINE(47) SYNTHASE [NAD(P)(+)]-LIKE"/>
    <property type="match status" value="1"/>
</dbReference>
<name>A0A0R1TF11_9LACO</name>
<dbReference type="STRING" id="1423740.FC36_GL000148"/>
<evidence type="ECO:0000256" key="11">
    <source>
        <dbReference type="ARBA" id="ARBA00048802"/>
    </source>
</evidence>
<dbReference type="InterPro" id="IPR035587">
    <property type="entry name" value="DUS-like_FMN-bd"/>
</dbReference>
<dbReference type="Pfam" id="PF01207">
    <property type="entry name" value="Dus"/>
    <property type="match status" value="1"/>
</dbReference>
<protein>
    <recommendedName>
        <fullName evidence="12">tRNA-dihydrouridine synthase</fullName>
        <ecNumber evidence="12">1.3.1.-</ecNumber>
    </recommendedName>
</protein>
<dbReference type="InterPro" id="IPR004652">
    <property type="entry name" value="DusB-like"/>
</dbReference>
<reference evidence="16 17" key="1">
    <citation type="journal article" date="2015" name="Genome Announc.">
        <title>Expanding the biotechnology potential of lactobacilli through comparative genomics of 213 strains and associated genera.</title>
        <authorList>
            <person name="Sun Z."/>
            <person name="Harris H.M."/>
            <person name="McCann A."/>
            <person name="Guo C."/>
            <person name="Argimon S."/>
            <person name="Zhang W."/>
            <person name="Yang X."/>
            <person name="Jeffery I.B."/>
            <person name="Cooney J.C."/>
            <person name="Kagawa T.F."/>
            <person name="Liu W."/>
            <person name="Song Y."/>
            <person name="Salvetti E."/>
            <person name="Wrobel A."/>
            <person name="Rasinkangas P."/>
            <person name="Parkhill J."/>
            <person name="Rea M.C."/>
            <person name="O'Sullivan O."/>
            <person name="Ritari J."/>
            <person name="Douillard F.P."/>
            <person name="Paul Ross R."/>
            <person name="Yang R."/>
            <person name="Briner A.E."/>
            <person name="Felis G.E."/>
            <person name="de Vos W.M."/>
            <person name="Barrangou R."/>
            <person name="Klaenhammer T.R."/>
            <person name="Caufield P.W."/>
            <person name="Cui Y."/>
            <person name="Zhang H."/>
            <person name="O'Toole P.W."/>
        </authorList>
    </citation>
    <scope>NUCLEOTIDE SEQUENCE [LARGE SCALE GENOMIC DNA]</scope>
    <source>
        <strain evidence="16 17">DSM 15833</strain>
    </source>
</reference>
<evidence type="ECO:0000256" key="4">
    <source>
        <dbReference type="ARBA" id="ARBA00022630"/>
    </source>
</evidence>
<dbReference type="Gene3D" id="3.20.20.70">
    <property type="entry name" value="Aldolase class I"/>
    <property type="match status" value="1"/>
</dbReference>
<dbReference type="Proteomes" id="UP000051048">
    <property type="component" value="Unassembled WGS sequence"/>
</dbReference>
<comment type="catalytic activity">
    <reaction evidence="10">
        <text>a 5,6-dihydrouridine in tRNA + NADP(+) = a uridine in tRNA + NADPH + H(+)</text>
        <dbReference type="Rhea" id="RHEA:23624"/>
        <dbReference type="Rhea" id="RHEA-COMP:13339"/>
        <dbReference type="Rhea" id="RHEA-COMP:13887"/>
        <dbReference type="ChEBI" id="CHEBI:15378"/>
        <dbReference type="ChEBI" id="CHEBI:57783"/>
        <dbReference type="ChEBI" id="CHEBI:58349"/>
        <dbReference type="ChEBI" id="CHEBI:65315"/>
        <dbReference type="ChEBI" id="CHEBI:74443"/>
    </reaction>
</comment>
<dbReference type="InterPro" id="IPR013785">
    <property type="entry name" value="Aldolase_TIM"/>
</dbReference>
<evidence type="ECO:0000256" key="2">
    <source>
        <dbReference type="ARBA" id="ARBA00002790"/>
    </source>
</evidence>
<evidence type="ECO:0000256" key="1">
    <source>
        <dbReference type="ARBA" id="ARBA00001917"/>
    </source>
</evidence>
<evidence type="ECO:0000256" key="8">
    <source>
        <dbReference type="ARBA" id="ARBA00022884"/>
    </source>
</evidence>
<dbReference type="PROSITE" id="PS01136">
    <property type="entry name" value="UPF0034"/>
    <property type="match status" value="1"/>
</dbReference>
<comment type="catalytic activity">
    <reaction evidence="11">
        <text>a 5,6-dihydrouridine in tRNA + NAD(+) = a uridine in tRNA + NADH + H(+)</text>
        <dbReference type="Rhea" id="RHEA:54452"/>
        <dbReference type="Rhea" id="RHEA-COMP:13339"/>
        <dbReference type="Rhea" id="RHEA-COMP:13887"/>
        <dbReference type="ChEBI" id="CHEBI:15378"/>
        <dbReference type="ChEBI" id="CHEBI:57540"/>
        <dbReference type="ChEBI" id="CHEBI:57945"/>
        <dbReference type="ChEBI" id="CHEBI:65315"/>
        <dbReference type="ChEBI" id="CHEBI:74443"/>
    </reaction>
</comment>
<accession>A0A0R1TF11</accession>
<dbReference type="EC" id="1.3.1.-" evidence="12"/>
<keyword evidence="9 12" id="KW-0560">Oxidoreductase</keyword>
<dbReference type="NCBIfam" id="TIGR00737">
    <property type="entry name" value="nifR3_yhdG"/>
    <property type="match status" value="1"/>
</dbReference>
<keyword evidence="6 12" id="KW-0819">tRNA processing</keyword>
<dbReference type="GO" id="GO:0017150">
    <property type="term" value="F:tRNA dihydrouridine synthase activity"/>
    <property type="evidence" value="ECO:0007669"/>
    <property type="project" value="InterPro"/>
</dbReference>
<organism evidence="16 17">
    <name type="scientific">Ligilactobacillus equi DSM 15833 = JCM 10991</name>
    <dbReference type="NCBI Taxonomy" id="1423740"/>
    <lineage>
        <taxon>Bacteria</taxon>
        <taxon>Bacillati</taxon>
        <taxon>Bacillota</taxon>
        <taxon>Bacilli</taxon>
        <taxon>Lactobacillales</taxon>
        <taxon>Lactobacillaceae</taxon>
        <taxon>Ligilactobacillus</taxon>
    </lineage>
</organism>
<dbReference type="InterPro" id="IPR024036">
    <property type="entry name" value="tRNA-dHydroUridine_Synthase_C"/>
</dbReference>
<comment type="function">
    <text evidence="2 12">Catalyzes the synthesis of 5,6-dihydrouridine (D), a modified base found in the D-loop of most tRNAs, via the reduction of the C5-C6 double bond in target uridines.</text>
</comment>
<keyword evidence="4 12" id="KW-0285">Flavoprotein</keyword>
<evidence type="ECO:0000313" key="17">
    <source>
        <dbReference type="Proteomes" id="UP000051048"/>
    </source>
</evidence>
<proteinExistence type="inferred from homology"/>
<keyword evidence="7" id="KW-0521">NADP</keyword>
<evidence type="ECO:0000256" key="3">
    <source>
        <dbReference type="ARBA" id="ARBA00022555"/>
    </source>
</evidence>
<keyword evidence="5 12" id="KW-0288">FMN</keyword>
<dbReference type="Gene3D" id="1.10.1200.80">
    <property type="entry name" value="Putative flavin oxidoreducatase, domain 2"/>
    <property type="match status" value="1"/>
</dbReference>
<feature type="domain" description="DUS-like FMN-binding" evidence="15">
    <location>
        <begin position="16"/>
        <end position="316"/>
    </location>
</feature>
<evidence type="ECO:0000256" key="9">
    <source>
        <dbReference type="ARBA" id="ARBA00023002"/>
    </source>
</evidence>
<dbReference type="CDD" id="cd02801">
    <property type="entry name" value="DUS_like_FMN"/>
    <property type="match status" value="1"/>
</dbReference>
<dbReference type="OrthoDB" id="9764501at2"/>
<keyword evidence="3" id="KW-0820">tRNA-binding</keyword>
<feature type="binding site" evidence="14">
    <location>
        <position position="72"/>
    </location>
    <ligand>
        <name>FMN</name>
        <dbReference type="ChEBI" id="CHEBI:58210"/>
    </ligand>
</feature>
<evidence type="ECO:0000256" key="5">
    <source>
        <dbReference type="ARBA" id="ARBA00022643"/>
    </source>
</evidence>
<dbReference type="InterPro" id="IPR001269">
    <property type="entry name" value="DUS_fam"/>
</dbReference>
<evidence type="ECO:0000256" key="6">
    <source>
        <dbReference type="ARBA" id="ARBA00022694"/>
    </source>
</evidence>
<evidence type="ECO:0000256" key="7">
    <source>
        <dbReference type="ARBA" id="ARBA00022857"/>
    </source>
</evidence>
<evidence type="ECO:0000256" key="10">
    <source>
        <dbReference type="ARBA" id="ARBA00048205"/>
    </source>
</evidence>
<feature type="binding site" evidence="14">
    <location>
        <position position="172"/>
    </location>
    <ligand>
        <name>FMN</name>
        <dbReference type="ChEBI" id="CHEBI:58210"/>
    </ligand>
</feature>
<dbReference type="EMBL" id="AZFH01000072">
    <property type="protein sequence ID" value="KRL79935.1"/>
    <property type="molecule type" value="Genomic_DNA"/>
</dbReference>
<dbReference type="PATRIC" id="fig|1423740.3.peg.157"/>